<accession>A0A6J5PW68</accession>
<sequence>MYYIAKVKFETIDDQTGRPKKIYEQYLVDAGSISEAEELLKERFKDSIAEFSVVSVVESKIMGIVK</sequence>
<evidence type="ECO:0000313" key="3">
    <source>
        <dbReference type="EMBL" id="CAB4193977.1"/>
    </source>
</evidence>
<organism evidence="1">
    <name type="scientific">uncultured Caudovirales phage</name>
    <dbReference type="NCBI Taxonomy" id="2100421"/>
    <lineage>
        <taxon>Viruses</taxon>
        <taxon>Duplodnaviria</taxon>
        <taxon>Heunggongvirae</taxon>
        <taxon>Uroviricota</taxon>
        <taxon>Caudoviricetes</taxon>
        <taxon>Peduoviridae</taxon>
        <taxon>Maltschvirus</taxon>
        <taxon>Maltschvirus maltsch</taxon>
    </lineage>
</organism>
<reference evidence="1" key="1">
    <citation type="submission" date="2020-05" db="EMBL/GenBank/DDBJ databases">
        <authorList>
            <person name="Chiriac C."/>
            <person name="Salcher M."/>
            <person name="Ghai R."/>
            <person name="Kavagutti S V."/>
        </authorList>
    </citation>
    <scope>NUCLEOTIDE SEQUENCE</scope>
</reference>
<dbReference type="Pfam" id="PF14902">
    <property type="entry name" value="DUF4494"/>
    <property type="match status" value="1"/>
</dbReference>
<dbReference type="EMBL" id="LR796916">
    <property type="protein sequence ID" value="CAB4174296.1"/>
    <property type="molecule type" value="Genomic_DNA"/>
</dbReference>
<proteinExistence type="predicted"/>
<gene>
    <name evidence="3" type="ORF">UFOVP1247_348</name>
    <name evidence="1" type="ORF">UFOVP970_35</name>
    <name evidence="2" type="ORF">UFOVP972_38</name>
</gene>
<evidence type="ECO:0000313" key="2">
    <source>
        <dbReference type="EMBL" id="CAB4174378.1"/>
    </source>
</evidence>
<name>A0A6J5PW68_9CAUD</name>
<evidence type="ECO:0000313" key="1">
    <source>
        <dbReference type="EMBL" id="CAB4174296.1"/>
    </source>
</evidence>
<dbReference type="EMBL" id="LR796923">
    <property type="protein sequence ID" value="CAB4174378.1"/>
    <property type="molecule type" value="Genomic_DNA"/>
</dbReference>
<dbReference type="EMBL" id="LR797195">
    <property type="protein sequence ID" value="CAB4193977.1"/>
    <property type="molecule type" value="Genomic_DNA"/>
</dbReference>
<protein>
    <submittedName>
        <fullName evidence="1">Uncharacterized protein</fullName>
    </submittedName>
</protein>
<dbReference type="InterPro" id="IPR027848">
    <property type="entry name" value="DUF4494"/>
</dbReference>